<keyword evidence="8" id="KW-1185">Reference proteome</keyword>
<dbReference type="STRING" id="742743.HMPREF9453_00912"/>
<evidence type="ECO:0000256" key="3">
    <source>
        <dbReference type="ARBA" id="ARBA00022741"/>
    </source>
</evidence>
<keyword evidence="2" id="KW-0479">Metal-binding</keyword>
<sequence length="432" mass="50053">MEKTFMDDLDRNIFPYVEYPGYPFRYPTHLPLIVTRKQIEEVRQVSGALYGIFAKAVRRAMECSDSFMDDMEIPEKLRKYLHGGNAMKDLPTWISRFDYVIDEKTGAIHMVEINADTPCAEIEAYYANGVAARYFGKENPNAFEMNGLRSFLLDVYLRCCGHMSSRQLEEHPILFSCFHDYIEDMGTTRFLMNAMKEAVPDDVRRYILFESFYNLAVMEDGSLALPDGRTVSFLYRMHPMEILIEEKADQDGSSLGELMMEGYGAGRFHMMNPPESIIMQSKGFQALLYALMEDHAFFSEKEREIIRTYIPPCFFQRDFRPDEKSPSQWIRKPIWGREGRGIDIINEKGETLYRKEVEDPEDVVCRDSESSLVQQYIPQQKIVTKTDVGILEGYVTLSCFMLGDRPSAIYARFSEEKIAGNEAYWIPVLYEG</sequence>
<dbReference type="EMBL" id="ADLT01000019">
    <property type="protein sequence ID" value="EHO63212.1"/>
    <property type="molecule type" value="Genomic_DNA"/>
</dbReference>
<protein>
    <recommendedName>
        <fullName evidence="6">Glutathionylspermidine synthase pre-ATP-grasp-like domain-containing protein</fullName>
    </recommendedName>
</protein>
<evidence type="ECO:0000256" key="2">
    <source>
        <dbReference type="ARBA" id="ARBA00022723"/>
    </source>
</evidence>
<dbReference type="HOGENOM" id="CLU_036484_0_0_9"/>
<organism evidence="7 8">
    <name type="scientific">Dialister succinatiphilus YIT 11850</name>
    <dbReference type="NCBI Taxonomy" id="742743"/>
    <lineage>
        <taxon>Bacteria</taxon>
        <taxon>Bacillati</taxon>
        <taxon>Bacillota</taxon>
        <taxon>Negativicutes</taxon>
        <taxon>Veillonellales</taxon>
        <taxon>Veillonellaceae</taxon>
        <taxon>Dialister</taxon>
    </lineage>
</organism>
<dbReference type="GO" id="GO:0005524">
    <property type="term" value="F:ATP binding"/>
    <property type="evidence" value="ECO:0007669"/>
    <property type="project" value="UniProtKB-KW"/>
</dbReference>
<dbReference type="SUPFAM" id="SSF52440">
    <property type="entry name" value="PreATP-grasp domain"/>
    <property type="match status" value="1"/>
</dbReference>
<accession>H1CZX4</accession>
<evidence type="ECO:0000313" key="8">
    <source>
        <dbReference type="Proteomes" id="UP000003277"/>
    </source>
</evidence>
<dbReference type="GO" id="GO:0016874">
    <property type="term" value="F:ligase activity"/>
    <property type="evidence" value="ECO:0007669"/>
    <property type="project" value="UniProtKB-KW"/>
</dbReference>
<reference evidence="7 8" key="1">
    <citation type="submission" date="2011-11" db="EMBL/GenBank/DDBJ databases">
        <title>The Genome Sequence of Dialister succinatiphilus YIT 11850.</title>
        <authorList>
            <consortium name="The Broad Institute Genome Sequencing Platform"/>
            <person name="Earl A."/>
            <person name="Ward D."/>
            <person name="Feldgarden M."/>
            <person name="Gevers D."/>
            <person name="Morotomi M."/>
            <person name="Young S.K."/>
            <person name="Zeng Q."/>
            <person name="Gargeya S."/>
            <person name="Fitzgerald M."/>
            <person name="Haas B."/>
            <person name="Abouelleil A."/>
            <person name="Alvarado L."/>
            <person name="Arachchi H.M."/>
            <person name="Berlin A."/>
            <person name="Brown A."/>
            <person name="Chapman S.B."/>
            <person name="Dunbar C."/>
            <person name="Gearin G."/>
            <person name="Goldberg J."/>
            <person name="Griggs A."/>
            <person name="Gujja S."/>
            <person name="Heiman D."/>
            <person name="Howarth C."/>
            <person name="Lui A."/>
            <person name="MacDonald P.J.P."/>
            <person name="Montmayeur A."/>
            <person name="Murphy C."/>
            <person name="Neiman D."/>
            <person name="Pearson M."/>
            <person name="Priest M."/>
            <person name="Roberts A."/>
            <person name="Saif S."/>
            <person name="Shea T."/>
            <person name="Sisk P."/>
            <person name="Stolte C."/>
            <person name="Sykes S."/>
            <person name="Wortman J."/>
            <person name="Nusbaum C."/>
            <person name="Birren B."/>
        </authorList>
    </citation>
    <scope>NUCLEOTIDE SEQUENCE [LARGE SCALE GENOMIC DNA]</scope>
    <source>
        <strain evidence="7 8">YIT 11850</strain>
    </source>
</reference>
<dbReference type="InterPro" id="IPR016185">
    <property type="entry name" value="PreATP-grasp_dom_sf"/>
</dbReference>
<feature type="domain" description="Glutathionylspermidine synthase pre-ATP-grasp-like" evidence="6">
    <location>
        <begin position="34"/>
        <end position="428"/>
    </location>
</feature>
<dbReference type="eggNOG" id="COG0754">
    <property type="taxonomic scope" value="Bacteria"/>
</dbReference>
<dbReference type="PATRIC" id="fig|742743.3.peg.931"/>
<evidence type="ECO:0000256" key="1">
    <source>
        <dbReference type="ARBA" id="ARBA00022598"/>
    </source>
</evidence>
<dbReference type="OrthoDB" id="9765517at2"/>
<keyword evidence="4" id="KW-0067">ATP-binding</keyword>
<dbReference type="GO" id="GO:0046872">
    <property type="term" value="F:metal ion binding"/>
    <property type="evidence" value="ECO:0007669"/>
    <property type="project" value="UniProtKB-KW"/>
</dbReference>
<evidence type="ECO:0000313" key="7">
    <source>
        <dbReference type="EMBL" id="EHO63212.1"/>
    </source>
</evidence>
<keyword evidence="3" id="KW-0547">Nucleotide-binding</keyword>
<dbReference type="Pfam" id="PF03738">
    <property type="entry name" value="GSP_synth"/>
    <property type="match status" value="1"/>
</dbReference>
<evidence type="ECO:0000256" key="5">
    <source>
        <dbReference type="ARBA" id="ARBA00022842"/>
    </source>
</evidence>
<proteinExistence type="predicted"/>
<dbReference type="InterPro" id="IPR005494">
    <property type="entry name" value="GSPS_pre-ATP-grasp-like_dom"/>
</dbReference>
<evidence type="ECO:0000256" key="4">
    <source>
        <dbReference type="ARBA" id="ARBA00022840"/>
    </source>
</evidence>
<dbReference type="SUPFAM" id="SSF56059">
    <property type="entry name" value="Glutathione synthetase ATP-binding domain-like"/>
    <property type="match status" value="1"/>
</dbReference>
<keyword evidence="5" id="KW-0460">Magnesium</keyword>
<dbReference type="RefSeq" id="WP_008859408.1">
    <property type="nucleotide sequence ID" value="NZ_JH591187.1"/>
</dbReference>
<evidence type="ECO:0000259" key="6">
    <source>
        <dbReference type="Pfam" id="PF03738"/>
    </source>
</evidence>
<gene>
    <name evidence="7" type="ORF">HMPREF9453_00912</name>
</gene>
<name>H1CZX4_9FIRM</name>
<keyword evidence="1" id="KW-0436">Ligase</keyword>
<dbReference type="AlphaFoldDB" id="H1CZX4"/>
<dbReference type="Gene3D" id="3.30.1490.330">
    <property type="match status" value="1"/>
</dbReference>
<comment type="caution">
    <text evidence="7">The sequence shown here is derived from an EMBL/GenBank/DDBJ whole genome shotgun (WGS) entry which is preliminary data.</text>
</comment>
<dbReference type="Proteomes" id="UP000003277">
    <property type="component" value="Unassembled WGS sequence"/>
</dbReference>